<dbReference type="OrthoDB" id="5600217at2759"/>
<dbReference type="EMBL" id="KZ992657">
    <property type="protein sequence ID" value="RKP07926.1"/>
    <property type="molecule type" value="Genomic_DNA"/>
</dbReference>
<organism evidence="3 4">
    <name type="scientific">Thamnocephalis sphaerospora</name>
    <dbReference type="NCBI Taxonomy" id="78915"/>
    <lineage>
        <taxon>Eukaryota</taxon>
        <taxon>Fungi</taxon>
        <taxon>Fungi incertae sedis</taxon>
        <taxon>Zoopagomycota</taxon>
        <taxon>Zoopagomycotina</taxon>
        <taxon>Zoopagomycetes</taxon>
        <taxon>Zoopagales</taxon>
        <taxon>Sigmoideomycetaceae</taxon>
        <taxon>Thamnocephalis</taxon>
    </lineage>
</organism>
<feature type="region of interest" description="Disordered" evidence="2">
    <location>
        <begin position="268"/>
        <end position="363"/>
    </location>
</feature>
<sequence>MSRAATLARQSSASATLAPASAAAIGNTLLSDMTTATRHPDLRDADHQVRKGIELIQDAYERRTAELYNELTRYKQEFVAQRQQAQQLQIELNRTARLLTESERALANEKAERRTLQTSKAKLEENHMKLRKWAIQLEGFRKSIVNMVEYSPSVPVNMTELEQSYSEAMAAGIDDNLEAGSPLDPYHIATSALPEELLRTSTFESGDEPLYTASENNGIAEKPGNTRTRANAFETPALPNRRAAPITMSATSATRQPDLATRLKDGVTASARKPAAKPAAYPTPSTAGRTAPLRATPAMPGTPRMADETTAAVSAAGRRTPRSSAKFTSNPRGNSGSGGNSASRTSSSARQRSGPRMAEGDPEMLEDAGLVYRRIRDQLSPSDFESFAHAVSAFNAGDRTAVETMREVERLVPDRQLVQGMRRLVMSAVQRAEASDEYEDELEQQQLRADTPARRRPQHFGTASFGDDINGADEEEDDGTFRTPSDGTDTDGALFRER</sequence>
<feature type="compositionally biased region" description="Low complexity" evidence="2">
    <location>
        <begin position="268"/>
        <end position="287"/>
    </location>
</feature>
<accession>A0A4P9XPK7</accession>
<feature type="region of interest" description="Disordered" evidence="2">
    <location>
        <begin position="434"/>
        <end position="498"/>
    </location>
</feature>
<feature type="coiled-coil region" evidence="1">
    <location>
        <begin position="57"/>
        <end position="126"/>
    </location>
</feature>
<reference evidence="4" key="1">
    <citation type="journal article" date="2018" name="Nat. Microbiol.">
        <title>Leveraging single-cell genomics to expand the fungal tree of life.</title>
        <authorList>
            <person name="Ahrendt S.R."/>
            <person name="Quandt C.A."/>
            <person name="Ciobanu D."/>
            <person name="Clum A."/>
            <person name="Salamov A."/>
            <person name="Andreopoulos B."/>
            <person name="Cheng J.F."/>
            <person name="Woyke T."/>
            <person name="Pelin A."/>
            <person name="Henrissat B."/>
            <person name="Reynolds N.K."/>
            <person name="Benny G.L."/>
            <person name="Smith M.E."/>
            <person name="James T.Y."/>
            <person name="Grigoriev I.V."/>
        </authorList>
    </citation>
    <scope>NUCLEOTIDE SEQUENCE [LARGE SCALE GENOMIC DNA]</scope>
    <source>
        <strain evidence="4">RSA 1356</strain>
    </source>
</reference>
<gene>
    <name evidence="3" type="ORF">THASP1DRAFT_30263</name>
</gene>
<keyword evidence="4" id="KW-1185">Reference proteome</keyword>
<feature type="compositionally biased region" description="Low complexity" evidence="2">
    <location>
        <begin position="329"/>
        <end position="354"/>
    </location>
</feature>
<evidence type="ECO:0000313" key="3">
    <source>
        <dbReference type="EMBL" id="RKP07926.1"/>
    </source>
</evidence>
<protein>
    <submittedName>
        <fullName evidence="3">Uncharacterized protein</fullName>
    </submittedName>
</protein>
<evidence type="ECO:0000256" key="2">
    <source>
        <dbReference type="SAM" id="MobiDB-lite"/>
    </source>
</evidence>
<dbReference type="AlphaFoldDB" id="A0A4P9XPK7"/>
<keyword evidence="1" id="KW-0175">Coiled coil</keyword>
<evidence type="ECO:0000256" key="1">
    <source>
        <dbReference type="SAM" id="Coils"/>
    </source>
</evidence>
<evidence type="ECO:0000313" key="4">
    <source>
        <dbReference type="Proteomes" id="UP000271241"/>
    </source>
</evidence>
<dbReference type="Proteomes" id="UP000271241">
    <property type="component" value="Unassembled WGS sequence"/>
</dbReference>
<proteinExistence type="predicted"/>
<name>A0A4P9XPK7_9FUNG</name>